<comment type="caution">
    <text evidence="1">The sequence shown here is derived from an EMBL/GenBank/DDBJ whole genome shotgun (WGS) entry which is preliminary data.</text>
</comment>
<dbReference type="Proteomes" id="UP000289340">
    <property type="component" value="Chromosome 7"/>
</dbReference>
<dbReference type="AlphaFoldDB" id="A0A445JXC7"/>
<accession>A0A445JXC7</accession>
<reference evidence="1 2" key="1">
    <citation type="submission" date="2018-09" db="EMBL/GenBank/DDBJ databases">
        <title>A high-quality reference genome of wild soybean provides a powerful tool to mine soybean genomes.</title>
        <authorList>
            <person name="Xie M."/>
            <person name="Chung C.Y.L."/>
            <person name="Li M.-W."/>
            <person name="Wong F.-L."/>
            <person name="Chan T.-F."/>
            <person name="Lam H.-M."/>
        </authorList>
    </citation>
    <scope>NUCLEOTIDE SEQUENCE [LARGE SCALE GENOMIC DNA]</scope>
    <source>
        <strain evidence="2">cv. W05</strain>
        <tissue evidence="1">Hypocotyl of etiolated seedlings</tissue>
    </source>
</reference>
<evidence type="ECO:0000313" key="2">
    <source>
        <dbReference type="Proteomes" id="UP000289340"/>
    </source>
</evidence>
<keyword evidence="2" id="KW-1185">Reference proteome</keyword>
<evidence type="ECO:0000313" key="1">
    <source>
        <dbReference type="EMBL" id="RZC03141.1"/>
    </source>
</evidence>
<proteinExistence type="predicted"/>
<gene>
    <name evidence="1" type="ORF">D0Y65_017988</name>
</gene>
<sequence>MLAKPADWLSEKTNNCIILTSALAFVTDGEVFMAQEALLKVFDRILDVVVETTGTAPFDEIIEVSSDGGDERGEQ</sequence>
<dbReference type="EMBL" id="QZWG01000007">
    <property type="protein sequence ID" value="RZC03141.1"/>
    <property type="molecule type" value="Genomic_DNA"/>
</dbReference>
<protein>
    <submittedName>
        <fullName evidence="1">Uncharacterized protein</fullName>
    </submittedName>
</protein>
<name>A0A445JXC7_GLYSO</name>
<organism evidence="1 2">
    <name type="scientific">Glycine soja</name>
    <name type="common">Wild soybean</name>
    <dbReference type="NCBI Taxonomy" id="3848"/>
    <lineage>
        <taxon>Eukaryota</taxon>
        <taxon>Viridiplantae</taxon>
        <taxon>Streptophyta</taxon>
        <taxon>Embryophyta</taxon>
        <taxon>Tracheophyta</taxon>
        <taxon>Spermatophyta</taxon>
        <taxon>Magnoliopsida</taxon>
        <taxon>eudicotyledons</taxon>
        <taxon>Gunneridae</taxon>
        <taxon>Pentapetalae</taxon>
        <taxon>rosids</taxon>
        <taxon>fabids</taxon>
        <taxon>Fabales</taxon>
        <taxon>Fabaceae</taxon>
        <taxon>Papilionoideae</taxon>
        <taxon>50 kb inversion clade</taxon>
        <taxon>NPAAA clade</taxon>
        <taxon>indigoferoid/millettioid clade</taxon>
        <taxon>Phaseoleae</taxon>
        <taxon>Glycine</taxon>
        <taxon>Glycine subgen. Soja</taxon>
    </lineage>
</organism>